<sequence length="258" mass="30542">MKYKTKYEKIIIINNYTPFKPFRLFRPLKLFIMPESARKFNPENNYVAKLSTEMAEPKIEEDELEIIKKAQAGDRKAWKELIKKYEKRLRSFINRDTNGSLNQHDMDDIYQNTWKRVFEKIDLFHGGKFHSWIFTIAHRTFLNEIKRTKKSAITPNFKEDVLNEQIDPKSDPDYSNTSQTEEGAETSQIAEKLNQAMAILNEKEREVVLLRAHDEDFNEISKKTGDKIPALTTRYHRAKIKMMKVLEKLGLNSNYFKK</sequence>
<dbReference type="InterPro" id="IPR014284">
    <property type="entry name" value="RNA_pol_sigma-70_dom"/>
</dbReference>
<dbReference type="GO" id="GO:0016987">
    <property type="term" value="F:sigma factor activity"/>
    <property type="evidence" value="ECO:0007669"/>
    <property type="project" value="UniProtKB-KW"/>
</dbReference>
<dbReference type="GO" id="GO:0006352">
    <property type="term" value="P:DNA-templated transcription initiation"/>
    <property type="evidence" value="ECO:0007669"/>
    <property type="project" value="InterPro"/>
</dbReference>
<evidence type="ECO:0000313" key="8">
    <source>
        <dbReference type="Proteomes" id="UP000178895"/>
    </source>
</evidence>
<dbReference type="SUPFAM" id="SSF88946">
    <property type="entry name" value="Sigma2 domain of RNA polymerase sigma factors"/>
    <property type="match status" value="1"/>
</dbReference>
<dbReference type="InterPro" id="IPR036388">
    <property type="entry name" value="WH-like_DNA-bd_sf"/>
</dbReference>
<accession>A0A1F6NZ52</accession>
<dbReference type="Proteomes" id="UP000178895">
    <property type="component" value="Unassembled WGS sequence"/>
</dbReference>
<evidence type="ECO:0000256" key="4">
    <source>
        <dbReference type="ARBA" id="ARBA00023163"/>
    </source>
</evidence>
<feature type="region of interest" description="Disordered" evidence="5">
    <location>
        <begin position="165"/>
        <end position="186"/>
    </location>
</feature>
<comment type="caution">
    <text evidence="7">The sequence shown here is derived from an EMBL/GenBank/DDBJ whole genome shotgun (WGS) entry which is preliminary data.</text>
</comment>
<name>A0A1F6NZ52_9BACT</name>
<evidence type="ECO:0000256" key="2">
    <source>
        <dbReference type="ARBA" id="ARBA00023015"/>
    </source>
</evidence>
<evidence type="ECO:0000256" key="5">
    <source>
        <dbReference type="SAM" id="MobiDB-lite"/>
    </source>
</evidence>
<evidence type="ECO:0000259" key="6">
    <source>
        <dbReference type="Pfam" id="PF04542"/>
    </source>
</evidence>
<evidence type="ECO:0000256" key="3">
    <source>
        <dbReference type="ARBA" id="ARBA00023082"/>
    </source>
</evidence>
<dbReference type="NCBIfam" id="TIGR02937">
    <property type="entry name" value="sigma70-ECF"/>
    <property type="match status" value="1"/>
</dbReference>
<dbReference type="PANTHER" id="PTHR43133:SF51">
    <property type="entry name" value="RNA POLYMERASE SIGMA FACTOR"/>
    <property type="match status" value="1"/>
</dbReference>
<dbReference type="Pfam" id="PF04542">
    <property type="entry name" value="Sigma70_r2"/>
    <property type="match status" value="1"/>
</dbReference>
<dbReference type="EMBL" id="MFQY01000065">
    <property type="protein sequence ID" value="OGH89185.1"/>
    <property type="molecule type" value="Genomic_DNA"/>
</dbReference>
<keyword evidence="2" id="KW-0805">Transcription regulation</keyword>
<evidence type="ECO:0000313" key="7">
    <source>
        <dbReference type="EMBL" id="OGH89185.1"/>
    </source>
</evidence>
<dbReference type="Gene3D" id="1.10.1740.10">
    <property type="match status" value="1"/>
</dbReference>
<protein>
    <recommendedName>
        <fullName evidence="6">RNA polymerase sigma-70 region 2 domain-containing protein</fullName>
    </recommendedName>
</protein>
<feature type="compositionally biased region" description="Polar residues" evidence="5">
    <location>
        <begin position="173"/>
        <end position="186"/>
    </location>
</feature>
<proteinExistence type="inferred from homology"/>
<keyword evidence="3" id="KW-0731">Sigma factor</keyword>
<feature type="domain" description="RNA polymerase sigma-70 region 2" evidence="6">
    <location>
        <begin position="81"/>
        <end position="149"/>
    </location>
</feature>
<dbReference type="InterPro" id="IPR013325">
    <property type="entry name" value="RNA_pol_sigma_r2"/>
</dbReference>
<dbReference type="Gene3D" id="1.10.10.10">
    <property type="entry name" value="Winged helix-like DNA-binding domain superfamily/Winged helix DNA-binding domain"/>
    <property type="match status" value="1"/>
</dbReference>
<keyword evidence="4" id="KW-0804">Transcription</keyword>
<organism evidence="7 8">
    <name type="scientific">Candidatus Magasanikbacteria bacterium RIFOXYC2_FULL_40_16</name>
    <dbReference type="NCBI Taxonomy" id="1798703"/>
    <lineage>
        <taxon>Bacteria</taxon>
        <taxon>Candidatus Magasanikiibacteriota</taxon>
    </lineage>
</organism>
<dbReference type="AlphaFoldDB" id="A0A1F6NZ52"/>
<dbReference type="InterPro" id="IPR013324">
    <property type="entry name" value="RNA_pol_sigma_r3/r4-like"/>
</dbReference>
<dbReference type="SUPFAM" id="SSF88659">
    <property type="entry name" value="Sigma3 and sigma4 domains of RNA polymerase sigma factors"/>
    <property type="match status" value="1"/>
</dbReference>
<comment type="similarity">
    <text evidence="1">Belongs to the sigma-70 factor family. ECF subfamily.</text>
</comment>
<dbReference type="PANTHER" id="PTHR43133">
    <property type="entry name" value="RNA POLYMERASE ECF-TYPE SIGMA FACTO"/>
    <property type="match status" value="1"/>
</dbReference>
<reference evidence="7 8" key="1">
    <citation type="journal article" date="2016" name="Nat. Commun.">
        <title>Thousands of microbial genomes shed light on interconnected biogeochemical processes in an aquifer system.</title>
        <authorList>
            <person name="Anantharaman K."/>
            <person name="Brown C.T."/>
            <person name="Hug L.A."/>
            <person name="Sharon I."/>
            <person name="Castelle C.J."/>
            <person name="Probst A.J."/>
            <person name="Thomas B.C."/>
            <person name="Singh A."/>
            <person name="Wilkins M.J."/>
            <person name="Karaoz U."/>
            <person name="Brodie E.L."/>
            <person name="Williams K.H."/>
            <person name="Hubbard S.S."/>
            <person name="Banfield J.F."/>
        </authorList>
    </citation>
    <scope>NUCLEOTIDE SEQUENCE [LARGE SCALE GENOMIC DNA]</scope>
</reference>
<dbReference type="InterPro" id="IPR007627">
    <property type="entry name" value="RNA_pol_sigma70_r2"/>
</dbReference>
<evidence type="ECO:0000256" key="1">
    <source>
        <dbReference type="ARBA" id="ARBA00010641"/>
    </source>
</evidence>
<dbReference type="InterPro" id="IPR039425">
    <property type="entry name" value="RNA_pol_sigma-70-like"/>
</dbReference>
<gene>
    <name evidence="7" type="ORF">A2469_02695</name>
</gene>